<evidence type="ECO:0000259" key="1">
    <source>
        <dbReference type="Pfam" id="PF04494"/>
    </source>
</evidence>
<reference evidence="2 3" key="1">
    <citation type="submission" date="2022-01" db="EMBL/GenBank/DDBJ databases">
        <title>A chromosomal length assembly of Cordylochernes scorpioides.</title>
        <authorList>
            <person name="Zeh D."/>
            <person name="Zeh J."/>
        </authorList>
    </citation>
    <scope>NUCLEOTIDE SEQUENCE [LARGE SCALE GENOMIC DNA]</scope>
    <source>
        <strain evidence="2">IN4F17</strain>
        <tissue evidence="2">Whole Body</tissue>
    </source>
</reference>
<feature type="domain" description="TFIID subunit TAF5 NTD2" evidence="1">
    <location>
        <begin position="44"/>
        <end position="100"/>
    </location>
</feature>
<evidence type="ECO:0000313" key="2">
    <source>
        <dbReference type="EMBL" id="UYV76083.1"/>
    </source>
</evidence>
<protein>
    <submittedName>
        <fullName evidence="2">TAF5</fullName>
    </submittedName>
</protein>
<dbReference type="Proteomes" id="UP001235939">
    <property type="component" value="Chromosome 13"/>
</dbReference>
<organism evidence="2 3">
    <name type="scientific">Cordylochernes scorpioides</name>
    <dbReference type="NCBI Taxonomy" id="51811"/>
    <lineage>
        <taxon>Eukaryota</taxon>
        <taxon>Metazoa</taxon>
        <taxon>Ecdysozoa</taxon>
        <taxon>Arthropoda</taxon>
        <taxon>Chelicerata</taxon>
        <taxon>Arachnida</taxon>
        <taxon>Pseudoscorpiones</taxon>
        <taxon>Cheliferoidea</taxon>
        <taxon>Chernetidae</taxon>
        <taxon>Cordylochernes</taxon>
    </lineage>
</organism>
<dbReference type="InterPro" id="IPR037264">
    <property type="entry name" value="TFIID_NTD2_sf"/>
</dbReference>
<proteinExistence type="predicted"/>
<evidence type="ECO:0000313" key="3">
    <source>
        <dbReference type="Proteomes" id="UP001235939"/>
    </source>
</evidence>
<dbReference type="Gene3D" id="1.25.40.500">
    <property type="entry name" value="TFIID subunit TAF5, NTD2 domain"/>
    <property type="match status" value="1"/>
</dbReference>
<sequence>MLSNRGSTETESILRKETQIVDEKIEAQPTANDVNSVLSTYSSEGDPDMYEGTYAALLQYVEASLDVYKTLVVQHELALLFYPVFVHMYLELVYNEHEEQGL</sequence>
<dbReference type="InterPro" id="IPR007582">
    <property type="entry name" value="TFIID_NTD2"/>
</dbReference>
<name>A0ABY6L4L0_9ARAC</name>
<dbReference type="Pfam" id="PF04494">
    <property type="entry name" value="TFIID_NTD2"/>
    <property type="match status" value="1"/>
</dbReference>
<keyword evidence="3" id="KW-1185">Reference proteome</keyword>
<accession>A0ABY6L4L0</accession>
<dbReference type="EMBL" id="CP092875">
    <property type="protein sequence ID" value="UYV76083.1"/>
    <property type="molecule type" value="Genomic_DNA"/>
</dbReference>
<gene>
    <name evidence="2" type="ORF">LAZ67_13002460</name>
</gene>
<dbReference type="SUPFAM" id="SSF160897">
    <property type="entry name" value="Taf5 N-terminal domain-like"/>
    <property type="match status" value="1"/>
</dbReference>